<sequence>MAEKLHVVMLPWIAFGHMIPFYQLSIALAKAGIKVSFVSTPRNIKRLPEIPPGLADLVEFVEFPLPSLENDVLPEDGEATVDIPAEKIEYLKIAYDLLKHPLKQFIADQLPDWIIIDMMPYWMVDIARENKVSLIHFTVLCAAACVFLGHPERIAGDAQKRLTESTHMTSKPEWVDFPSSVAYRNDEAAGAFEGIYGENASGITDVERVTRIHNGCQALVVRSCAEFEGDYLNLFERLIGKPVIPVGLMPREKQERKQFTDGRWGEIFKWLDDQKPKSIVFVGFGSEHKLTKDQVYEIAHGVELSGLPFLWALRKPGWANDDRDALPLGFGERTSDRGIVCTGWVPQLEILGHPSIGGSLFHSGWGSIIESLQFGHVLILLPFINDQPLNARHVVEKGLGVEIEKGEDGSFTRDGVDKALKLAMVSVEGKSMREKASEAAALFGNLKLHQDFYIEERKKDMGPFQLNKWVQNFQLLLLLHYDETDTANRLVLTSGNFEIFDDILPTIVRQRELIGNQNSPPLFMLPQYPRQNFAARFSNMSAGVVELLEKILVFDPNRRVLQKRNEKGEKLRLQRCISEVQFQLFLMRAGIITSDRRSNLVVNGIGAQLTSTPSVFPPTPSLRNLLFSPNLELMAEKLHVVMLPWIAFGHMIPFFQLSIDLAKAGIKVSFVSTPRNIKRLPEIPPSLADLVEFVEFPLPSLDNDILPEDGEATVDIPAEKIEYLKIAYDLLKHPLKQFIADQLPDWIIIDVMPYWMVDIARENKVPLIQFSVFSVVAFVFLCHPECLVGDGQKRLRPSWKSMTSKPEWVDFPSSVAYRNDEAVGVFEGIYGENASGITDGERLSRILNGCQAFVVRSCAEFEGDYLNLFERLIGKPVIPVGLLPREKPERKQFTDGRWGEIFKWLDDQKPKSIVFVGFGSEYKLTKDQVYEIAHGLELSGLPFLWALRKPGWANDDRDALPSGFGERTSDRGIVCTGWAPQLEILGHPSIGGSFIHCGWGSINESLQFGHTLILLPFIIDQPLNARYLVEKGLGVEIERGEDESFTRDGVEKALKLAMVSAEGKSLREKASEAGVLFGNLKLHQDYYIVKFVDFLKKKKRNV</sequence>
<dbReference type="PANTHER" id="PTHR48049:SF57">
    <property type="entry name" value="UDP-GLYCOSYLTRANSFERASE 91C1-LIKE"/>
    <property type="match status" value="1"/>
</dbReference>
<evidence type="ECO:0000256" key="1">
    <source>
        <dbReference type="ARBA" id="ARBA00009995"/>
    </source>
</evidence>
<dbReference type="InterPro" id="IPR002213">
    <property type="entry name" value="UDP_glucos_trans"/>
</dbReference>
<evidence type="ECO:0000313" key="4">
    <source>
        <dbReference type="EMBL" id="VFU48081.1"/>
    </source>
</evidence>
<protein>
    <recommendedName>
        <fullName evidence="5">Anthocyanidin 3-O-glucosyltransferase</fullName>
    </recommendedName>
</protein>
<comment type="similarity">
    <text evidence="1">Belongs to the UDP-glycosyltransferase family.</text>
</comment>
<keyword evidence="2" id="KW-0328">Glycosyltransferase</keyword>
<dbReference type="FunFam" id="3.40.50.2000:FF:000088">
    <property type="entry name" value="Glycosyltransferase"/>
    <property type="match status" value="2"/>
</dbReference>
<dbReference type="PANTHER" id="PTHR48049">
    <property type="entry name" value="GLYCOSYLTRANSFERASE"/>
    <property type="match status" value="1"/>
</dbReference>
<dbReference type="GO" id="GO:0035251">
    <property type="term" value="F:UDP-glucosyltransferase activity"/>
    <property type="evidence" value="ECO:0007669"/>
    <property type="project" value="InterPro"/>
</dbReference>
<dbReference type="Pfam" id="PF00201">
    <property type="entry name" value="UDPGT"/>
    <property type="match status" value="2"/>
</dbReference>
<evidence type="ECO:0000256" key="2">
    <source>
        <dbReference type="ARBA" id="ARBA00022676"/>
    </source>
</evidence>
<dbReference type="CDD" id="cd03784">
    <property type="entry name" value="GT1_Gtf-like"/>
    <property type="match status" value="2"/>
</dbReference>
<proteinExistence type="inferred from homology"/>
<dbReference type="EMBL" id="CAADRP010001685">
    <property type="protein sequence ID" value="VFU48081.1"/>
    <property type="molecule type" value="Genomic_DNA"/>
</dbReference>
<dbReference type="SUPFAM" id="SSF53756">
    <property type="entry name" value="UDP-Glycosyltransferase/glycogen phosphorylase"/>
    <property type="match status" value="2"/>
</dbReference>
<dbReference type="AlphaFoldDB" id="A0A6N2M6C4"/>
<dbReference type="InterPro" id="IPR050481">
    <property type="entry name" value="UDP-glycosyltransf_plant"/>
</dbReference>
<keyword evidence="3" id="KW-0808">Transferase</keyword>
<organism evidence="4">
    <name type="scientific">Salix viminalis</name>
    <name type="common">Common osier</name>
    <name type="synonym">Basket willow</name>
    <dbReference type="NCBI Taxonomy" id="40686"/>
    <lineage>
        <taxon>Eukaryota</taxon>
        <taxon>Viridiplantae</taxon>
        <taxon>Streptophyta</taxon>
        <taxon>Embryophyta</taxon>
        <taxon>Tracheophyta</taxon>
        <taxon>Spermatophyta</taxon>
        <taxon>Magnoliopsida</taxon>
        <taxon>eudicotyledons</taxon>
        <taxon>Gunneridae</taxon>
        <taxon>Pentapetalae</taxon>
        <taxon>rosids</taxon>
        <taxon>fabids</taxon>
        <taxon>Malpighiales</taxon>
        <taxon>Salicaceae</taxon>
        <taxon>Saliceae</taxon>
        <taxon>Salix</taxon>
    </lineage>
</organism>
<accession>A0A6N2M6C4</accession>
<name>A0A6N2M6C4_SALVM</name>
<dbReference type="FunFam" id="3.40.50.2000:FF:000037">
    <property type="entry name" value="Glycosyltransferase"/>
    <property type="match status" value="2"/>
</dbReference>
<reference evidence="4" key="1">
    <citation type="submission" date="2019-03" db="EMBL/GenBank/DDBJ databases">
        <authorList>
            <person name="Mank J."/>
            <person name="Almeida P."/>
        </authorList>
    </citation>
    <scope>NUCLEOTIDE SEQUENCE</scope>
    <source>
        <strain evidence="4">78183</strain>
    </source>
</reference>
<dbReference type="Gene3D" id="3.40.50.2000">
    <property type="entry name" value="Glycogen Phosphorylase B"/>
    <property type="match status" value="4"/>
</dbReference>
<evidence type="ECO:0008006" key="5">
    <source>
        <dbReference type="Google" id="ProtNLM"/>
    </source>
</evidence>
<evidence type="ECO:0000256" key="3">
    <source>
        <dbReference type="ARBA" id="ARBA00022679"/>
    </source>
</evidence>
<gene>
    <name evidence="4" type="ORF">SVIM_LOCUS312603</name>
</gene>